<protein>
    <submittedName>
        <fullName evidence="4">AcrR family transcriptional regulator</fullName>
    </submittedName>
</protein>
<dbReference type="InterPro" id="IPR009057">
    <property type="entry name" value="Homeodomain-like_sf"/>
</dbReference>
<evidence type="ECO:0000256" key="2">
    <source>
        <dbReference type="PROSITE-ProRule" id="PRU00335"/>
    </source>
</evidence>
<dbReference type="InterPro" id="IPR001647">
    <property type="entry name" value="HTH_TetR"/>
</dbReference>
<feature type="domain" description="HTH tetR-type" evidence="3">
    <location>
        <begin position="4"/>
        <end position="64"/>
    </location>
</feature>
<keyword evidence="1 2" id="KW-0238">DNA-binding</keyword>
<reference evidence="4 5" key="1">
    <citation type="submission" date="2021-01" db="EMBL/GenBank/DDBJ databases">
        <title>Genomic Encyclopedia of Type Strains, Phase IV (KMG-IV): sequencing the most valuable type-strain genomes for metagenomic binning, comparative biology and taxonomic classification.</title>
        <authorList>
            <person name="Goeker M."/>
        </authorList>
    </citation>
    <scope>NUCLEOTIDE SEQUENCE [LARGE SCALE GENOMIC DNA]</scope>
    <source>
        <strain evidence="4 5">DSM 105453</strain>
    </source>
</reference>
<dbReference type="RefSeq" id="WP_083717363.1">
    <property type="nucleotide sequence ID" value="NZ_JAFBFH010000014.1"/>
</dbReference>
<dbReference type="EMBL" id="JAFBFH010000014">
    <property type="protein sequence ID" value="MBM7715428.1"/>
    <property type="molecule type" value="Genomic_DNA"/>
</dbReference>
<dbReference type="PANTHER" id="PTHR30055:SF226">
    <property type="entry name" value="HTH-TYPE TRANSCRIPTIONAL REGULATOR PKSA"/>
    <property type="match status" value="1"/>
</dbReference>
<dbReference type="PROSITE" id="PS50977">
    <property type="entry name" value="HTH_TETR_2"/>
    <property type="match status" value="1"/>
</dbReference>
<accession>A0ABS2R6Z7</accession>
<evidence type="ECO:0000313" key="5">
    <source>
        <dbReference type="Proteomes" id="UP000823485"/>
    </source>
</evidence>
<dbReference type="PANTHER" id="PTHR30055">
    <property type="entry name" value="HTH-TYPE TRANSCRIPTIONAL REGULATOR RUTR"/>
    <property type="match status" value="1"/>
</dbReference>
<sequence>MPSQSTSDRILDAAIRLISEKGYAAATTRSIAELAGVNEVTIFRHYGNKRAILKAIIDKLSYGPVLQKTIETDVIYELEPDLFHFANKYFQSMLPIKDLVLIAIKEVGTFPEIGEELANVPRFLKEQLMGYFEEMKKRGKLLDINVEEVSLSFIAINFGHFISYIRLGPKITDLDIHQLLKTSVFIFSRGITP</sequence>
<dbReference type="SUPFAM" id="SSF46689">
    <property type="entry name" value="Homeodomain-like"/>
    <property type="match status" value="1"/>
</dbReference>
<name>A0ABS2R6Z7_9BACI</name>
<dbReference type="Gene3D" id="1.10.357.10">
    <property type="entry name" value="Tetracycline Repressor, domain 2"/>
    <property type="match status" value="2"/>
</dbReference>
<proteinExistence type="predicted"/>
<gene>
    <name evidence="4" type="ORF">JOC94_002415</name>
</gene>
<evidence type="ECO:0000313" key="4">
    <source>
        <dbReference type="EMBL" id="MBM7715428.1"/>
    </source>
</evidence>
<dbReference type="Pfam" id="PF00440">
    <property type="entry name" value="TetR_N"/>
    <property type="match status" value="1"/>
</dbReference>
<dbReference type="InterPro" id="IPR050109">
    <property type="entry name" value="HTH-type_TetR-like_transc_reg"/>
</dbReference>
<dbReference type="Proteomes" id="UP000823485">
    <property type="component" value="Unassembled WGS sequence"/>
</dbReference>
<organism evidence="4 5">
    <name type="scientific">Siminovitchia thermophila</name>
    <dbReference type="NCBI Taxonomy" id="1245522"/>
    <lineage>
        <taxon>Bacteria</taxon>
        <taxon>Bacillati</taxon>
        <taxon>Bacillota</taxon>
        <taxon>Bacilli</taxon>
        <taxon>Bacillales</taxon>
        <taxon>Bacillaceae</taxon>
        <taxon>Siminovitchia</taxon>
    </lineage>
</organism>
<keyword evidence="5" id="KW-1185">Reference proteome</keyword>
<feature type="DNA-binding region" description="H-T-H motif" evidence="2">
    <location>
        <begin position="27"/>
        <end position="46"/>
    </location>
</feature>
<evidence type="ECO:0000259" key="3">
    <source>
        <dbReference type="PROSITE" id="PS50977"/>
    </source>
</evidence>
<comment type="caution">
    <text evidence="4">The sequence shown here is derived from an EMBL/GenBank/DDBJ whole genome shotgun (WGS) entry which is preliminary data.</text>
</comment>
<evidence type="ECO:0000256" key="1">
    <source>
        <dbReference type="ARBA" id="ARBA00023125"/>
    </source>
</evidence>
<dbReference type="PRINTS" id="PR00455">
    <property type="entry name" value="HTHTETR"/>
</dbReference>